<keyword evidence="2" id="KW-0378">Hydrolase</keyword>
<comment type="caution">
    <text evidence="3">The sequence shown here is derived from an EMBL/GenBank/DDBJ whole genome shotgun (WGS) entry which is preliminary data.</text>
</comment>
<dbReference type="Gene3D" id="2.30.40.10">
    <property type="entry name" value="Urease, subunit C, domain 1"/>
    <property type="match status" value="1"/>
</dbReference>
<dbReference type="EMBL" id="JAKIKS010000054">
    <property type="protein sequence ID" value="MCL1125604.1"/>
    <property type="molecule type" value="Genomic_DNA"/>
</dbReference>
<gene>
    <name evidence="3" type="ORF">L2764_14245</name>
</gene>
<dbReference type="Proteomes" id="UP001203423">
    <property type="component" value="Unassembled WGS sequence"/>
</dbReference>
<keyword evidence="4" id="KW-1185">Reference proteome</keyword>
<comment type="similarity">
    <text evidence="1">Belongs to the metallo-dependent hydrolases superfamily. NagA family.</text>
</comment>
<accession>A0ABT0LDF6</accession>
<dbReference type="InterPro" id="IPR011059">
    <property type="entry name" value="Metal-dep_hydrolase_composite"/>
</dbReference>
<dbReference type="SUPFAM" id="SSF51556">
    <property type="entry name" value="Metallo-dependent hydrolases"/>
    <property type="match status" value="1"/>
</dbReference>
<dbReference type="Gene3D" id="3.20.20.140">
    <property type="entry name" value="Metal-dependent hydrolases"/>
    <property type="match status" value="1"/>
</dbReference>
<evidence type="ECO:0000313" key="4">
    <source>
        <dbReference type="Proteomes" id="UP001203423"/>
    </source>
</evidence>
<sequence>MINSLSVPHLFDGESFHQNKTLYIEQGIIVDIKETVSASNLFPQTLLVPGFINLQVNGGGGALFNQSPTLTTLNKISQRHQTFGTTAILPTLITDNIQVMRQATNAIAQAIKLNLPCIIGIHFEGPHLSIEKKGAHKRWRHTSFRAFKCPL</sequence>
<proteinExistence type="inferred from homology"/>
<dbReference type="PANTHER" id="PTHR11113">
    <property type="entry name" value="N-ACETYLGLUCOSAMINE-6-PHOSPHATE DEACETYLASE"/>
    <property type="match status" value="1"/>
</dbReference>
<reference evidence="3 4" key="1">
    <citation type="submission" date="2022-01" db="EMBL/GenBank/DDBJ databases">
        <title>Whole genome-based taxonomy of the Shewanellaceae.</title>
        <authorList>
            <person name="Martin-Rodriguez A.J."/>
        </authorList>
    </citation>
    <scope>NUCLEOTIDE SEQUENCE [LARGE SCALE GENOMIC DNA]</scope>
    <source>
        <strain evidence="3 4">DSM 17177</strain>
    </source>
</reference>
<dbReference type="RefSeq" id="WP_248940913.1">
    <property type="nucleotide sequence ID" value="NZ_JAKIKS010000054.1"/>
</dbReference>
<dbReference type="InterPro" id="IPR032466">
    <property type="entry name" value="Metal_Hydrolase"/>
</dbReference>
<dbReference type="PANTHER" id="PTHR11113:SF14">
    <property type="entry name" value="N-ACETYLGLUCOSAMINE-6-PHOSPHATE DEACETYLASE"/>
    <property type="match status" value="1"/>
</dbReference>
<evidence type="ECO:0000313" key="3">
    <source>
        <dbReference type="EMBL" id="MCL1125604.1"/>
    </source>
</evidence>
<evidence type="ECO:0000256" key="1">
    <source>
        <dbReference type="ARBA" id="ARBA00010716"/>
    </source>
</evidence>
<protein>
    <submittedName>
        <fullName evidence="3">Amidohydrolase family protein</fullName>
    </submittedName>
</protein>
<name>A0ABT0LDF6_9GAMM</name>
<evidence type="ECO:0000256" key="2">
    <source>
        <dbReference type="ARBA" id="ARBA00022801"/>
    </source>
</evidence>
<organism evidence="3 4">
    <name type="scientific">Shewanella surugensis</name>
    <dbReference type="NCBI Taxonomy" id="212020"/>
    <lineage>
        <taxon>Bacteria</taxon>
        <taxon>Pseudomonadati</taxon>
        <taxon>Pseudomonadota</taxon>
        <taxon>Gammaproteobacteria</taxon>
        <taxon>Alteromonadales</taxon>
        <taxon>Shewanellaceae</taxon>
        <taxon>Shewanella</taxon>
    </lineage>
</organism>